<evidence type="ECO:0000313" key="3">
    <source>
        <dbReference type="EMBL" id="KAG1306709.1"/>
    </source>
</evidence>
<evidence type="ECO:0000313" key="4">
    <source>
        <dbReference type="Proteomes" id="UP000716291"/>
    </source>
</evidence>
<name>A0A9P6X6W2_RHIOR</name>
<proteinExistence type="predicted"/>
<dbReference type="Gene3D" id="2.30.29.30">
    <property type="entry name" value="Pleckstrin-homology domain (PH domain)/Phosphotyrosine-binding domain (PTB)"/>
    <property type="match status" value="1"/>
</dbReference>
<comment type="caution">
    <text evidence="3">The sequence shown here is derived from an EMBL/GenBank/DDBJ whole genome shotgun (WGS) entry which is preliminary data.</text>
</comment>
<dbReference type="EMBL" id="JAANQT010001080">
    <property type="protein sequence ID" value="KAG1306709.1"/>
    <property type="molecule type" value="Genomic_DNA"/>
</dbReference>
<feature type="region of interest" description="Disordered" evidence="1">
    <location>
        <begin position="183"/>
        <end position="222"/>
    </location>
</feature>
<keyword evidence="4" id="KW-1185">Reference proteome</keyword>
<dbReference type="AlphaFoldDB" id="A0A9P6X6W2"/>
<organism evidence="3 4">
    <name type="scientific">Rhizopus oryzae</name>
    <name type="common">Mucormycosis agent</name>
    <name type="synonym">Rhizopus arrhizus var. delemar</name>
    <dbReference type="NCBI Taxonomy" id="64495"/>
    <lineage>
        <taxon>Eukaryota</taxon>
        <taxon>Fungi</taxon>
        <taxon>Fungi incertae sedis</taxon>
        <taxon>Mucoromycota</taxon>
        <taxon>Mucoromycotina</taxon>
        <taxon>Mucoromycetes</taxon>
        <taxon>Mucorales</taxon>
        <taxon>Mucorineae</taxon>
        <taxon>Rhizopodaceae</taxon>
        <taxon>Rhizopus</taxon>
    </lineage>
</organism>
<dbReference type="OrthoDB" id="660555at2759"/>
<dbReference type="Pfam" id="PF22697">
    <property type="entry name" value="SOS1_NGEF_PH"/>
    <property type="match status" value="1"/>
</dbReference>
<evidence type="ECO:0000256" key="1">
    <source>
        <dbReference type="SAM" id="MobiDB-lite"/>
    </source>
</evidence>
<protein>
    <recommendedName>
        <fullName evidence="2">PH domain-containing protein</fullName>
    </recommendedName>
</protein>
<reference evidence="3" key="1">
    <citation type="journal article" date="2020" name="Microb. Genom.">
        <title>Genetic diversity of clinical and environmental Mucorales isolates obtained from an investigation of mucormycosis cases among solid organ transplant recipients.</title>
        <authorList>
            <person name="Nguyen M.H."/>
            <person name="Kaul D."/>
            <person name="Muto C."/>
            <person name="Cheng S.J."/>
            <person name="Richter R.A."/>
            <person name="Bruno V.M."/>
            <person name="Liu G."/>
            <person name="Beyhan S."/>
            <person name="Sundermann A.J."/>
            <person name="Mounaud S."/>
            <person name="Pasculle A.W."/>
            <person name="Nierman W.C."/>
            <person name="Driscoll E."/>
            <person name="Cumbie R."/>
            <person name="Clancy C.J."/>
            <person name="Dupont C.L."/>
        </authorList>
    </citation>
    <scope>NUCLEOTIDE SEQUENCE</scope>
    <source>
        <strain evidence="3">GL11</strain>
    </source>
</reference>
<sequence length="222" mass="25190">MHPDYAGLVKCKQWIVQFRQAMNEKIQDVRNVDKVLWIHQSLLEAPLTVRAERRLILQGNLSRLNTSSRSLGEERIYLLFTDVLLFVKPVDQKGPRLQYKGHITLDRARVRSMTKEEAGGVDHCIELIPSIAGVDNLNTTFVGTTSAHVLYVGSEAEQKMWIERLNYVIHNLDRLAMMKQAQANRKRMQDRAPKGSAIATSSIHSLDASSRSSTSKESNYTN</sequence>
<gene>
    <name evidence="3" type="ORF">G6F64_007383</name>
</gene>
<evidence type="ECO:0000259" key="2">
    <source>
        <dbReference type="PROSITE" id="PS50003"/>
    </source>
</evidence>
<dbReference type="InterPro" id="IPR055251">
    <property type="entry name" value="SOS1_NGEF_PH"/>
</dbReference>
<dbReference type="SMART" id="SM00233">
    <property type="entry name" value="PH"/>
    <property type="match status" value="1"/>
</dbReference>
<accession>A0A9P6X6W2</accession>
<feature type="domain" description="PH" evidence="2">
    <location>
        <begin position="54"/>
        <end position="170"/>
    </location>
</feature>
<dbReference type="PROSITE" id="PS50003">
    <property type="entry name" value="PH_DOMAIN"/>
    <property type="match status" value="1"/>
</dbReference>
<dbReference type="SUPFAM" id="SSF50729">
    <property type="entry name" value="PH domain-like"/>
    <property type="match status" value="1"/>
</dbReference>
<dbReference type="InterPro" id="IPR001849">
    <property type="entry name" value="PH_domain"/>
</dbReference>
<dbReference type="Proteomes" id="UP000716291">
    <property type="component" value="Unassembled WGS sequence"/>
</dbReference>
<feature type="compositionally biased region" description="Polar residues" evidence="1">
    <location>
        <begin position="198"/>
        <end position="222"/>
    </location>
</feature>
<dbReference type="InterPro" id="IPR011993">
    <property type="entry name" value="PH-like_dom_sf"/>
</dbReference>